<dbReference type="OrthoDB" id="4731394at2759"/>
<gene>
    <name evidence="2" type="ORF">K505DRAFT_45234</name>
</gene>
<accession>A0A6A6X9Z2</accession>
<name>A0A6A6X9Z2_9PLEO</name>
<protein>
    <submittedName>
        <fullName evidence="2">Uncharacterized protein</fullName>
    </submittedName>
</protein>
<feature type="transmembrane region" description="Helical" evidence="1">
    <location>
        <begin position="182"/>
        <end position="199"/>
    </location>
</feature>
<dbReference type="Proteomes" id="UP000799757">
    <property type="component" value="Unassembled WGS sequence"/>
</dbReference>
<keyword evidence="1" id="KW-1133">Transmembrane helix</keyword>
<keyword evidence="3" id="KW-1185">Reference proteome</keyword>
<reference evidence="2" key="1">
    <citation type="journal article" date="2020" name="Stud. Mycol.">
        <title>101 Dothideomycetes genomes: a test case for predicting lifestyles and emergence of pathogens.</title>
        <authorList>
            <person name="Haridas S."/>
            <person name="Albert R."/>
            <person name="Binder M."/>
            <person name="Bloem J."/>
            <person name="Labutti K."/>
            <person name="Salamov A."/>
            <person name="Andreopoulos B."/>
            <person name="Baker S."/>
            <person name="Barry K."/>
            <person name="Bills G."/>
            <person name="Bluhm B."/>
            <person name="Cannon C."/>
            <person name="Castanera R."/>
            <person name="Culley D."/>
            <person name="Daum C."/>
            <person name="Ezra D."/>
            <person name="Gonzalez J."/>
            <person name="Henrissat B."/>
            <person name="Kuo A."/>
            <person name="Liang C."/>
            <person name="Lipzen A."/>
            <person name="Lutzoni F."/>
            <person name="Magnuson J."/>
            <person name="Mondo S."/>
            <person name="Nolan M."/>
            <person name="Ohm R."/>
            <person name="Pangilinan J."/>
            <person name="Park H.-J."/>
            <person name="Ramirez L."/>
            <person name="Alfaro M."/>
            <person name="Sun H."/>
            <person name="Tritt A."/>
            <person name="Yoshinaga Y."/>
            <person name="Zwiers L.-H."/>
            <person name="Turgeon B."/>
            <person name="Goodwin S."/>
            <person name="Spatafora J."/>
            <person name="Crous P."/>
            <person name="Grigoriev I."/>
        </authorList>
    </citation>
    <scope>NUCLEOTIDE SEQUENCE</scope>
    <source>
        <strain evidence="2">CBS 109.77</strain>
    </source>
</reference>
<organism evidence="2 3">
    <name type="scientific">Melanomma pulvis-pyrius CBS 109.77</name>
    <dbReference type="NCBI Taxonomy" id="1314802"/>
    <lineage>
        <taxon>Eukaryota</taxon>
        <taxon>Fungi</taxon>
        <taxon>Dikarya</taxon>
        <taxon>Ascomycota</taxon>
        <taxon>Pezizomycotina</taxon>
        <taxon>Dothideomycetes</taxon>
        <taxon>Pleosporomycetidae</taxon>
        <taxon>Pleosporales</taxon>
        <taxon>Melanommataceae</taxon>
        <taxon>Melanomma</taxon>
    </lineage>
</organism>
<evidence type="ECO:0000313" key="3">
    <source>
        <dbReference type="Proteomes" id="UP000799757"/>
    </source>
</evidence>
<proteinExistence type="predicted"/>
<keyword evidence="1" id="KW-0472">Membrane</keyword>
<keyword evidence="1" id="KW-0812">Transmembrane</keyword>
<evidence type="ECO:0000256" key="1">
    <source>
        <dbReference type="SAM" id="Phobius"/>
    </source>
</evidence>
<sequence>MSFSLFSSPPTPSIPIPVSNSPLPKLFVTEAILKVLGGSLFFFSPSLILKNLASTPYPASSLSLIQSLGTQTLAFSIPLFLAARTDATSVKSRKIVYCALLAREGFLGLGLLGQLGVSYAREWWRGSNQPGPRRTKKERLMALARAKPTDTGFVMPGGWEEEGEDMKVLMAREEAERLRRGLWLWIAELVPFVVGRMWILSNKSEWFD</sequence>
<dbReference type="EMBL" id="MU001939">
    <property type="protein sequence ID" value="KAF2793178.1"/>
    <property type="molecule type" value="Genomic_DNA"/>
</dbReference>
<evidence type="ECO:0000313" key="2">
    <source>
        <dbReference type="EMBL" id="KAF2793178.1"/>
    </source>
</evidence>
<feature type="transmembrane region" description="Helical" evidence="1">
    <location>
        <begin position="31"/>
        <end position="49"/>
    </location>
</feature>
<dbReference type="AlphaFoldDB" id="A0A6A6X9Z2"/>